<dbReference type="InterPro" id="IPR003819">
    <property type="entry name" value="TauD/TfdA-like"/>
</dbReference>
<proteinExistence type="inferred from homology"/>
<keyword evidence="4" id="KW-0223">Dioxygenase</keyword>
<dbReference type="GO" id="GO:0046872">
    <property type="term" value="F:metal ion binding"/>
    <property type="evidence" value="ECO:0007669"/>
    <property type="project" value="UniProtKB-KW"/>
</dbReference>
<dbReference type="InterPro" id="IPR051323">
    <property type="entry name" value="AtsK-like"/>
</dbReference>
<evidence type="ECO:0000256" key="3">
    <source>
        <dbReference type="ARBA" id="ARBA00022723"/>
    </source>
</evidence>
<dbReference type="SUPFAM" id="SSF54631">
    <property type="entry name" value="CBS-domain pair"/>
    <property type="match status" value="1"/>
</dbReference>
<comment type="cofactor">
    <cofactor evidence="1">
        <name>Fe(2+)</name>
        <dbReference type="ChEBI" id="CHEBI:29033"/>
    </cofactor>
</comment>
<evidence type="ECO:0000256" key="2">
    <source>
        <dbReference type="ARBA" id="ARBA00005896"/>
    </source>
</evidence>
<feature type="compositionally biased region" description="Polar residues" evidence="7">
    <location>
        <begin position="8"/>
        <end position="21"/>
    </location>
</feature>
<accession>A0A8H3U342</accession>
<dbReference type="InterPro" id="IPR046342">
    <property type="entry name" value="CBS_dom_sf"/>
</dbReference>
<name>A0A8H3U342_VENIN</name>
<dbReference type="SUPFAM" id="SSF51197">
    <property type="entry name" value="Clavaminate synthase-like"/>
    <property type="match status" value="1"/>
</dbReference>
<evidence type="ECO:0000313" key="9">
    <source>
        <dbReference type="EMBL" id="KAE9962492.1"/>
    </source>
</evidence>
<evidence type="ECO:0000256" key="1">
    <source>
        <dbReference type="ARBA" id="ARBA00001954"/>
    </source>
</evidence>
<comment type="similarity">
    <text evidence="2">Belongs to the TfdA dioxygenase family.</text>
</comment>
<evidence type="ECO:0000259" key="8">
    <source>
        <dbReference type="Pfam" id="PF02668"/>
    </source>
</evidence>
<organism evidence="9 10">
    <name type="scientific">Venturia inaequalis</name>
    <name type="common">Apple scab fungus</name>
    <dbReference type="NCBI Taxonomy" id="5025"/>
    <lineage>
        <taxon>Eukaryota</taxon>
        <taxon>Fungi</taxon>
        <taxon>Dikarya</taxon>
        <taxon>Ascomycota</taxon>
        <taxon>Pezizomycotina</taxon>
        <taxon>Dothideomycetes</taxon>
        <taxon>Pleosporomycetidae</taxon>
        <taxon>Venturiales</taxon>
        <taxon>Venturiaceae</taxon>
        <taxon>Venturia</taxon>
    </lineage>
</organism>
<keyword evidence="3" id="KW-0479">Metal-binding</keyword>
<protein>
    <recommendedName>
        <fullName evidence="8">TauD/TfdA-like domain-containing protein</fullName>
    </recommendedName>
</protein>
<evidence type="ECO:0000313" key="10">
    <source>
        <dbReference type="Proteomes" id="UP000447873"/>
    </source>
</evidence>
<dbReference type="OrthoDB" id="10257314at2759"/>
<dbReference type="InterPro" id="IPR042098">
    <property type="entry name" value="TauD-like_sf"/>
</dbReference>
<dbReference type="AlphaFoldDB" id="A0A8H3U342"/>
<dbReference type="Gene3D" id="3.10.580.10">
    <property type="entry name" value="CBS-domain"/>
    <property type="match status" value="1"/>
</dbReference>
<feature type="region of interest" description="Disordered" evidence="7">
    <location>
        <begin position="1"/>
        <end position="21"/>
    </location>
</feature>
<dbReference type="PANTHER" id="PTHR30468:SF1">
    <property type="entry name" value="ALPHA-KETOGLUTARATE-DEPENDENT SULFONATE DIOXYGENASE"/>
    <property type="match status" value="1"/>
</dbReference>
<evidence type="ECO:0000256" key="7">
    <source>
        <dbReference type="SAM" id="MobiDB-lite"/>
    </source>
</evidence>
<gene>
    <name evidence="9" type="ORF">EG328_000380</name>
</gene>
<evidence type="ECO:0000256" key="4">
    <source>
        <dbReference type="ARBA" id="ARBA00022964"/>
    </source>
</evidence>
<sequence>MAPGLIETPSQDSLNPESKQVSGVGQYKEAYIGGPQAFKRDVELRGSATQPAAKYPHYLPVWNPDKQYAPLAPFDHVEHGKDADPSFPNLLKTAKVTQFTSNIGAEVTGVQLSQLTKEGKDELALFVAQNKVVAFRDQDFADLPIQEALDFGGYFGRHHIHPTSGAPEGYPEVHLVHRGADDTTARDFFEERTNSITWHSDVTYEQQPPGTTFLYLLDGPVAGGDTLFCNQAVAYQRLSPAFQQRLHGLKAVHSGFEQAENSSRKGGVVRRAPVSNIHPVVRTHPITGEKAIYVNPQFTRKIVGYKKEESDNLLNFLYDHIAKSQDLQARVKWAPGTVVVWDNRVTAHSAIIDWDDGQRRHLARITPQAERPYETPFEESHLPASRTAKLEMAALASDDATPHAAQKSTWAQKYRGATVEDLDPPSALSIHPTDPVSHALMCAYERDYTHLTVVSQENRSLLGYLSIPRLKEKLKNGDVTEADTVEKAMLKFQRKGKQYKVITMDTPLEELEEFFSGGVDGKEAQDFAVVTDFSRRFVLGVATKSDLEEFVKRRPA</sequence>
<dbReference type="Proteomes" id="UP000447873">
    <property type="component" value="Unassembled WGS sequence"/>
</dbReference>
<comment type="caution">
    <text evidence="9">The sequence shown here is derived from an EMBL/GenBank/DDBJ whole genome shotgun (WGS) entry which is preliminary data.</text>
</comment>
<reference evidence="9 10" key="1">
    <citation type="submission" date="2018-12" db="EMBL/GenBank/DDBJ databases">
        <title>Venturia inaequalis Genome Resource.</title>
        <authorList>
            <person name="Lichtner F.J."/>
        </authorList>
    </citation>
    <scope>NUCLEOTIDE SEQUENCE [LARGE SCALE GENOMIC DNA]</scope>
    <source>
        <strain evidence="9 10">120213</strain>
    </source>
</reference>
<feature type="domain" description="TauD/TfdA-like" evidence="8">
    <location>
        <begin position="96"/>
        <end position="366"/>
    </location>
</feature>
<keyword evidence="6" id="KW-0408">Iron</keyword>
<dbReference type="Pfam" id="PF02668">
    <property type="entry name" value="TauD"/>
    <property type="match status" value="1"/>
</dbReference>
<dbReference type="FunFam" id="3.60.130.10:FF:000003">
    <property type="entry name" value="Alpha-ketoglutarate-dependent taurine dioxygenase"/>
    <property type="match status" value="1"/>
</dbReference>
<keyword evidence="5" id="KW-0560">Oxidoreductase</keyword>
<evidence type="ECO:0000256" key="6">
    <source>
        <dbReference type="ARBA" id="ARBA00023004"/>
    </source>
</evidence>
<dbReference type="GO" id="GO:0005737">
    <property type="term" value="C:cytoplasm"/>
    <property type="evidence" value="ECO:0007669"/>
    <property type="project" value="TreeGrafter"/>
</dbReference>
<evidence type="ECO:0000256" key="5">
    <source>
        <dbReference type="ARBA" id="ARBA00023002"/>
    </source>
</evidence>
<dbReference type="PANTHER" id="PTHR30468">
    <property type="entry name" value="ALPHA-KETOGLUTARATE-DEPENDENT SULFONATE DIOXYGENASE"/>
    <property type="match status" value="1"/>
</dbReference>
<dbReference type="GO" id="GO:0016706">
    <property type="term" value="F:2-oxoglutarate-dependent dioxygenase activity"/>
    <property type="evidence" value="ECO:0007669"/>
    <property type="project" value="TreeGrafter"/>
</dbReference>
<dbReference type="Gene3D" id="3.60.130.10">
    <property type="entry name" value="Clavaminate synthase-like"/>
    <property type="match status" value="1"/>
</dbReference>
<dbReference type="EMBL" id="WNWS01001059">
    <property type="protein sequence ID" value="KAE9962492.1"/>
    <property type="molecule type" value="Genomic_DNA"/>
</dbReference>